<evidence type="ECO:0000256" key="1">
    <source>
        <dbReference type="SAM" id="MobiDB-lite"/>
    </source>
</evidence>
<evidence type="ECO:0000313" key="3">
    <source>
        <dbReference type="Proteomes" id="UP000032214"/>
    </source>
</evidence>
<dbReference type="EMBL" id="ARQD01000002">
    <property type="protein sequence ID" value="KIX85207.1"/>
    <property type="molecule type" value="Genomic_DNA"/>
</dbReference>
<dbReference type="SUPFAM" id="SSF48403">
    <property type="entry name" value="Ankyrin repeat"/>
    <property type="match status" value="1"/>
</dbReference>
<dbReference type="Proteomes" id="UP000032214">
    <property type="component" value="Unassembled WGS sequence"/>
</dbReference>
<sequence length="704" mass="80405">MRTLILLTLLLPLSIQNILNGMEKNSAKLVIGNSRQSQNNTNQAQDTNTTDNTTDYSHIVFEQWTYIPSHAKTNVDELKEEGDVCIITTTSKSYVAEGREKETEEQMFARLQREYNERLQEDRDLEDIDLNTDESLKNDKEKSIRKTISEAFSDLKDTTKTLAGMVRSKTKSVYKRLKDNQDKENRKSLLKNSTSLVKTKQRTSPFTIGNNRIEDHARLFSAIQEIGRDQSQRLKDMCKELKEKYPYDSDQLEAYTNGARIEDSKTPLELVLSMKEQYPAQAYQAAIELVKIGAHVTTDVLEYAIKEIKKNGKELYNIVISVLKKRENCAYIINDFTYNGNKIINIAANEKHDDVIIDLLSLGAEPTVGSMFYAIDNYNNNGDILKTMTTMIKLNFARLSKYIVEIAIDISRYNAVEYLVEQLEPTAFSISFALKKYKRISGQEGQLFNKIIEIIKRKKLEKIVDEKTSFSIPLSVDKKRTTPKTALERAVIDNNGPAVIKLLQLGASAAKFVNQDNKKKLAKLVLYETTLNYVPMQRLQTWLLDKENLNLPHQGLMLVIDACFNKDTVRFIGNKDVALNEFLNLGIETRSEKLDRITHLLNSARTIDEEGNTILIQAIKSRDESKILTLLQLGAHPDVKNNRGVSPRHMVEEQIERMNNTDVIDYDLPGINEIDWNKIKDRISKIKSKNTSPDNTNSSHSIDE</sequence>
<feature type="compositionally biased region" description="Low complexity" evidence="1">
    <location>
        <begin position="38"/>
        <end position="53"/>
    </location>
</feature>
<organism evidence="2 3">
    <name type="scientific">candidate division TM6 bacterium JCVI TM6SC1</name>
    <dbReference type="NCBI Taxonomy" id="1306947"/>
    <lineage>
        <taxon>Bacteria</taxon>
        <taxon>Candidatus Babelota</taxon>
        <taxon>Vermiphilus</taxon>
    </lineage>
</organism>
<gene>
    <name evidence="2" type="ORF">J120_02645</name>
</gene>
<dbReference type="STRING" id="1306947.J120_02645"/>
<dbReference type="Gene3D" id="1.25.40.20">
    <property type="entry name" value="Ankyrin repeat-containing domain"/>
    <property type="match status" value="1"/>
</dbReference>
<dbReference type="InterPro" id="IPR036770">
    <property type="entry name" value="Ankyrin_rpt-contain_sf"/>
</dbReference>
<dbReference type="AlphaFoldDB" id="A0A0D2K4S5"/>
<accession>A0A0D2K4S5</accession>
<comment type="caution">
    <text evidence="2">The sequence shown here is derived from an EMBL/GenBank/DDBJ whole genome shotgun (WGS) entry which is preliminary data.</text>
</comment>
<name>A0A0D2K4S5_9BACT</name>
<keyword evidence="3" id="KW-1185">Reference proteome</keyword>
<reference evidence="2 3" key="1">
    <citation type="journal article" date="2013" name="Proc. Natl. Acad. Sci. U.S.A.">
        <title>Candidate phylum TM6 genome recovered from a hospital sink biofilm provides genomic insights into this uncultivated phylum.</title>
        <authorList>
            <person name="McLean J.S."/>
            <person name="Lombardo M.J."/>
            <person name="Badger J.H."/>
            <person name="Edlund A."/>
            <person name="Novotny M."/>
            <person name="Yee-Greenbaum J."/>
            <person name="Vyahhi N."/>
            <person name="Hall A.P."/>
            <person name="Yang Y."/>
            <person name="Dupont C.L."/>
            <person name="Ziegler M.G."/>
            <person name="Chitsaz H."/>
            <person name="Allen A.E."/>
            <person name="Yooseph S."/>
            <person name="Tesler G."/>
            <person name="Pevzner P.A."/>
            <person name="Friedman R.M."/>
            <person name="Nealson K.H."/>
            <person name="Venter J.C."/>
            <person name="Lasken R.S."/>
        </authorList>
    </citation>
    <scope>NUCLEOTIDE SEQUENCE [LARGE SCALE GENOMIC DNA]</scope>
    <source>
        <strain evidence="2 3">TM6SC1</strain>
    </source>
</reference>
<proteinExistence type="predicted"/>
<protein>
    <submittedName>
        <fullName evidence="2">Uncharacterized protein</fullName>
    </submittedName>
</protein>
<evidence type="ECO:0000313" key="2">
    <source>
        <dbReference type="EMBL" id="KIX85207.1"/>
    </source>
</evidence>
<feature type="region of interest" description="Disordered" evidence="1">
    <location>
        <begin position="34"/>
        <end position="53"/>
    </location>
</feature>